<dbReference type="EMBL" id="JACXVP010000009">
    <property type="protein sequence ID" value="KAG5586816.1"/>
    <property type="molecule type" value="Genomic_DNA"/>
</dbReference>
<protein>
    <submittedName>
        <fullName evidence="1">Uncharacterized protein</fullName>
    </submittedName>
</protein>
<accession>A0A9J5XIL5</accession>
<dbReference type="Proteomes" id="UP000824120">
    <property type="component" value="Chromosome 9"/>
</dbReference>
<organism evidence="1 2">
    <name type="scientific">Solanum commersonii</name>
    <name type="common">Commerson's wild potato</name>
    <name type="synonym">Commerson's nightshade</name>
    <dbReference type="NCBI Taxonomy" id="4109"/>
    <lineage>
        <taxon>Eukaryota</taxon>
        <taxon>Viridiplantae</taxon>
        <taxon>Streptophyta</taxon>
        <taxon>Embryophyta</taxon>
        <taxon>Tracheophyta</taxon>
        <taxon>Spermatophyta</taxon>
        <taxon>Magnoliopsida</taxon>
        <taxon>eudicotyledons</taxon>
        <taxon>Gunneridae</taxon>
        <taxon>Pentapetalae</taxon>
        <taxon>asterids</taxon>
        <taxon>lamiids</taxon>
        <taxon>Solanales</taxon>
        <taxon>Solanaceae</taxon>
        <taxon>Solanoideae</taxon>
        <taxon>Solaneae</taxon>
        <taxon>Solanum</taxon>
    </lineage>
</organism>
<reference evidence="1 2" key="1">
    <citation type="submission" date="2020-09" db="EMBL/GenBank/DDBJ databases">
        <title>De no assembly of potato wild relative species, Solanum commersonii.</title>
        <authorList>
            <person name="Cho K."/>
        </authorList>
    </citation>
    <scope>NUCLEOTIDE SEQUENCE [LARGE SCALE GENOMIC DNA]</scope>
    <source>
        <strain evidence="1">LZ3.2</strain>
        <tissue evidence="1">Leaf</tissue>
    </source>
</reference>
<gene>
    <name evidence="1" type="ORF">H5410_047250</name>
</gene>
<dbReference type="AlphaFoldDB" id="A0A9J5XIL5"/>
<keyword evidence="2" id="KW-1185">Reference proteome</keyword>
<name>A0A9J5XIL5_SOLCO</name>
<proteinExistence type="predicted"/>
<sequence length="100" mass="11240">MSTKTKRRRQELEKSCKRNELIEHLKTEDISRGGCSPNVERAFSGVNGEEREGEFALNINRCTDGVDLERGFSDDSGDFGVGRSSLMIRIFLVLKETPST</sequence>
<dbReference type="OrthoDB" id="10465000at2759"/>
<comment type="caution">
    <text evidence="1">The sequence shown here is derived from an EMBL/GenBank/DDBJ whole genome shotgun (WGS) entry which is preliminary data.</text>
</comment>
<evidence type="ECO:0000313" key="2">
    <source>
        <dbReference type="Proteomes" id="UP000824120"/>
    </source>
</evidence>
<evidence type="ECO:0000313" key="1">
    <source>
        <dbReference type="EMBL" id="KAG5586816.1"/>
    </source>
</evidence>